<dbReference type="AlphaFoldDB" id="A0A381TMK7"/>
<evidence type="ECO:0000259" key="1">
    <source>
        <dbReference type="PROSITE" id="PS51186"/>
    </source>
</evidence>
<proteinExistence type="predicted"/>
<protein>
    <recommendedName>
        <fullName evidence="1">N-acetyltransferase domain-containing protein</fullName>
    </recommendedName>
</protein>
<reference evidence="2" key="1">
    <citation type="submission" date="2018-05" db="EMBL/GenBank/DDBJ databases">
        <authorList>
            <person name="Lanie J.A."/>
            <person name="Ng W.-L."/>
            <person name="Kazmierczak K.M."/>
            <person name="Andrzejewski T.M."/>
            <person name="Davidsen T.M."/>
            <person name="Wayne K.J."/>
            <person name="Tettelin H."/>
            <person name="Glass J.I."/>
            <person name="Rusch D."/>
            <person name="Podicherti R."/>
            <person name="Tsui H.-C.T."/>
            <person name="Winkler M.E."/>
        </authorList>
    </citation>
    <scope>NUCLEOTIDE SEQUENCE</scope>
</reference>
<dbReference type="SUPFAM" id="SSF55729">
    <property type="entry name" value="Acyl-CoA N-acyltransferases (Nat)"/>
    <property type="match status" value="1"/>
</dbReference>
<dbReference type="InterPro" id="IPR000182">
    <property type="entry name" value="GNAT_dom"/>
</dbReference>
<evidence type="ECO:0000313" key="2">
    <source>
        <dbReference type="EMBL" id="SVA17290.1"/>
    </source>
</evidence>
<dbReference type="EMBL" id="UINC01004849">
    <property type="protein sequence ID" value="SVA17290.1"/>
    <property type="molecule type" value="Genomic_DNA"/>
</dbReference>
<name>A0A381TMK7_9ZZZZ</name>
<accession>A0A381TMK7</accession>
<gene>
    <name evidence="2" type="ORF">METZ01_LOCUS70144</name>
</gene>
<dbReference type="PROSITE" id="PS51186">
    <property type="entry name" value="GNAT"/>
    <property type="match status" value="1"/>
</dbReference>
<sequence>MSATILINLSVVNSIGNNSKYAGGFNMEERRVSLRHVSREDVRRIRGWLSDKEVSESWFGRYSYGDPAHLGYHPEEIESLPDSRWNEIFENPEHRIFSIYTEDGEHIGETHITVEESLGDGQISILIGNRELWHQGYGRASLRATLDLSFTDYGLYRVWADIPDYNDSALHLFEHQGFTHEGTLRKSRPHEGSRHDSVVMGMLAEEYPRSN</sequence>
<dbReference type="Gene3D" id="3.40.630.30">
    <property type="match status" value="1"/>
</dbReference>
<dbReference type="InterPro" id="IPR016181">
    <property type="entry name" value="Acyl_CoA_acyltransferase"/>
</dbReference>
<feature type="domain" description="N-acetyltransferase" evidence="1">
    <location>
        <begin position="32"/>
        <end position="205"/>
    </location>
</feature>
<organism evidence="2">
    <name type="scientific">marine metagenome</name>
    <dbReference type="NCBI Taxonomy" id="408172"/>
    <lineage>
        <taxon>unclassified sequences</taxon>
        <taxon>metagenomes</taxon>
        <taxon>ecological metagenomes</taxon>
    </lineage>
</organism>
<dbReference type="PANTHER" id="PTHR43415:SF3">
    <property type="entry name" value="GNAT-FAMILY ACETYLTRANSFERASE"/>
    <property type="match status" value="1"/>
</dbReference>
<dbReference type="PANTHER" id="PTHR43415">
    <property type="entry name" value="SPERMIDINE N(1)-ACETYLTRANSFERASE"/>
    <property type="match status" value="1"/>
</dbReference>
<dbReference type="GO" id="GO:0016747">
    <property type="term" value="F:acyltransferase activity, transferring groups other than amino-acyl groups"/>
    <property type="evidence" value="ECO:0007669"/>
    <property type="project" value="InterPro"/>
</dbReference>
<dbReference type="Pfam" id="PF13302">
    <property type="entry name" value="Acetyltransf_3"/>
    <property type="match status" value="1"/>
</dbReference>